<dbReference type="Proteomes" id="UP000554482">
    <property type="component" value="Unassembled WGS sequence"/>
</dbReference>
<name>A0A7J6UXU9_THATH</name>
<reference evidence="2 3" key="1">
    <citation type="submission" date="2020-06" db="EMBL/GenBank/DDBJ databases">
        <title>Transcriptomic and genomic resources for Thalictrum thalictroides and T. hernandezii: Facilitating candidate gene discovery in an emerging model plant lineage.</title>
        <authorList>
            <person name="Arias T."/>
            <person name="Riano-Pachon D.M."/>
            <person name="Di Stilio V.S."/>
        </authorList>
    </citation>
    <scope>NUCLEOTIDE SEQUENCE [LARGE SCALE GENOMIC DNA]</scope>
    <source>
        <strain evidence="3">cv. WT478/WT964</strain>
        <tissue evidence="2">Leaves</tissue>
    </source>
</reference>
<protein>
    <submittedName>
        <fullName evidence="2">Uncharacterized protein</fullName>
    </submittedName>
</protein>
<feature type="compositionally biased region" description="Basic residues" evidence="1">
    <location>
        <begin position="69"/>
        <end position="82"/>
    </location>
</feature>
<accession>A0A7J6UXU9</accession>
<feature type="compositionally biased region" description="Basic and acidic residues" evidence="1">
    <location>
        <begin position="55"/>
        <end position="68"/>
    </location>
</feature>
<feature type="region of interest" description="Disordered" evidence="1">
    <location>
        <begin position="30"/>
        <end position="82"/>
    </location>
</feature>
<organism evidence="2 3">
    <name type="scientific">Thalictrum thalictroides</name>
    <name type="common">Rue-anemone</name>
    <name type="synonym">Anemone thalictroides</name>
    <dbReference type="NCBI Taxonomy" id="46969"/>
    <lineage>
        <taxon>Eukaryota</taxon>
        <taxon>Viridiplantae</taxon>
        <taxon>Streptophyta</taxon>
        <taxon>Embryophyta</taxon>
        <taxon>Tracheophyta</taxon>
        <taxon>Spermatophyta</taxon>
        <taxon>Magnoliopsida</taxon>
        <taxon>Ranunculales</taxon>
        <taxon>Ranunculaceae</taxon>
        <taxon>Thalictroideae</taxon>
        <taxon>Thalictrum</taxon>
    </lineage>
</organism>
<feature type="compositionally biased region" description="Polar residues" evidence="1">
    <location>
        <begin position="44"/>
        <end position="53"/>
    </location>
</feature>
<evidence type="ECO:0000256" key="1">
    <source>
        <dbReference type="SAM" id="MobiDB-lite"/>
    </source>
</evidence>
<gene>
    <name evidence="2" type="ORF">FRX31_032987</name>
</gene>
<sequence length="82" mass="9434">MCGRARARAIGGIECSLVEHYAKAKELEPTCPVKPKDKLPVRRNVQSSGTLPSENVERGKQLRMDNQRKQAKREHKHPRVWF</sequence>
<evidence type="ECO:0000313" key="3">
    <source>
        <dbReference type="Proteomes" id="UP000554482"/>
    </source>
</evidence>
<proteinExistence type="predicted"/>
<keyword evidence="3" id="KW-1185">Reference proteome</keyword>
<dbReference type="EMBL" id="JABWDY010041392">
    <property type="protein sequence ID" value="KAF5177427.1"/>
    <property type="molecule type" value="Genomic_DNA"/>
</dbReference>
<comment type="caution">
    <text evidence="2">The sequence shown here is derived from an EMBL/GenBank/DDBJ whole genome shotgun (WGS) entry which is preliminary data.</text>
</comment>
<feature type="compositionally biased region" description="Basic and acidic residues" evidence="1">
    <location>
        <begin position="30"/>
        <end position="40"/>
    </location>
</feature>
<dbReference type="AlphaFoldDB" id="A0A7J6UXU9"/>
<evidence type="ECO:0000313" key="2">
    <source>
        <dbReference type="EMBL" id="KAF5177427.1"/>
    </source>
</evidence>